<protein>
    <recommendedName>
        <fullName evidence="5">Calcium-binding protein</fullName>
    </recommendedName>
</protein>
<dbReference type="InterPro" id="IPR050557">
    <property type="entry name" value="RTX_toxin/Mannuronan_C5-epim"/>
</dbReference>
<dbReference type="EMBL" id="JAOVQN010000024">
    <property type="protein sequence ID" value="MCU9839913.1"/>
    <property type="molecule type" value="Genomic_DNA"/>
</dbReference>
<dbReference type="Gene3D" id="2.150.10.10">
    <property type="entry name" value="Serralysin-like metalloprotease, C-terminal"/>
    <property type="match status" value="3"/>
</dbReference>
<comment type="caution">
    <text evidence="3">The sequence shown here is derived from an EMBL/GenBank/DDBJ whole genome shotgun (WGS) entry which is preliminary data.</text>
</comment>
<dbReference type="PANTHER" id="PTHR38340:SF1">
    <property type="entry name" value="S-LAYER PROTEIN"/>
    <property type="match status" value="1"/>
</dbReference>
<proteinExistence type="predicted"/>
<organism evidence="3 4">
    <name type="scientific">Ruegeria marisflavi</name>
    <dbReference type="NCBI Taxonomy" id="2984152"/>
    <lineage>
        <taxon>Bacteria</taxon>
        <taxon>Pseudomonadati</taxon>
        <taxon>Pseudomonadota</taxon>
        <taxon>Alphaproteobacteria</taxon>
        <taxon>Rhodobacterales</taxon>
        <taxon>Roseobacteraceae</taxon>
        <taxon>Ruegeria</taxon>
    </lineage>
</organism>
<gene>
    <name evidence="3" type="ORF">OEZ49_19250</name>
</gene>
<evidence type="ECO:0000313" key="4">
    <source>
        <dbReference type="Proteomes" id="UP001321014"/>
    </source>
</evidence>
<accession>A0ABT2WVK3</accession>
<keyword evidence="4" id="KW-1185">Reference proteome</keyword>
<dbReference type="Pfam" id="PF00353">
    <property type="entry name" value="HemolysinCabind"/>
    <property type="match status" value="3"/>
</dbReference>
<dbReference type="InterPro" id="IPR001343">
    <property type="entry name" value="Hemolysn_Ca-bd"/>
</dbReference>
<comment type="subcellular location">
    <subcellularLocation>
        <location evidence="1">Secreted</location>
    </subcellularLocation>
</comment>
<reference evidence="3 4" key="1">
    <citation type="submission" date="2022-10" db="EMBL/GenBank/DDBJ databases">
        <title>Ruegeria sp. nov., isolated from ocean surface water.</title>
        <authorList>
            <person name="He W."/>
            <person name="Wang L."/>
            <person name="Zhang D.-F."/>
        </authorList>
    </citation>
    <scope>NUCLEOTIDE SEQUENCE [LARGE SCALE GENOMIC DNA]</scope>
    <source>
        <strain evidence="3 4">WL0004</strain>
    </source>
</reference>
<dbReference type="PRINTS" id="PR00313">
    <property type="entry name" value="CABNDNGRPT"/>
</dbReference>
<dbReference type="InterPro" id="IPR011049">
    <property type="entry name" value="Serralysin-like_metalloprot_C"/>
</dbReference>
<evidence type="ECO:0000256" key="2">
    <source>
        <dbReference type="ARBA" id="ARBA00022525"/>
    </source>
</evidence>
<sequence length="373" mass="38640">MADLRFTGQLTDQISELFEVLGSGVTYGSFGSLSGTLTIGSSFLRGANISGIGLRTPTSGSNFLTGTITGIELTRGSIPDLTKPIQIESVMTLTGLLFDALPIYDLAERTSAGSRGDLNEIELSTALGLNDWTLEGSSGIDQVAPNDYLSLAGNDLLQGFGGNDTLNSGDGSDTLHGGEGDDILIGGGSATDLRDIIFAGAGNDQAQGGYGNDQIYGMDGNDTIIGGFGADELHGQSGDDVITGSAFSDLIFGGAGNDFVNGGFGHDRINGGRGADKFFHSGVEGHGSDWVQDFNSTEGDVLIFGIGSALANQLQVQFAHTESTTGERAGDDTIEELFVVYRPTGQIIWALVDGAGQDEINLRIGDGIFDLLG</sequence>
<name>A0ABT2WVK3_9RHOB</name>
<keyword evidence="2" id="KW-0964">Secreted</keyword>
<dbReference type="SUPFAM" id="SSF51120">
    <property type="entry name" value="beta-Roll"/>
    <property type="match status" value="2"/>
</dbReference>
<dbReference type="RefSeq" id="WP_263389809.1">
    <property type="nucleotide sequence ID" value="NZ_JAOVQN010000024.1"/>
</dbReference>
<dbReference type="PANTHER" id="PTHR38340">
    <property type="entry name" value="S-LAYER PROTEIN"/>
    <property type="match status" value="1"/>
</dbReference>
<evidence type="ECO:0000313" key="3">
    <source>
        <dbReference type="EMBL" id="MCU9839913.1"/>
    </source>
</evidence>
<evidence type="ECO:0008006" key="5">
    <source>
        <dbReference type="Google" id="ProtNLM"/>
    </source>
</evidence>
<evidence type="ECO:0000256" key="1">
    <source>
        <dbReference type="ARBA" id="ARBA00004613"/>
    </source>
</evidence>
<dbReference type="Proteomes" id="UP001321014">
    <property type="component" value="Unassembled WGS sequence"/>
</dbReference>